<dbReference type="GO" id="GO:0061503">
    <property type="term" value="F:tRNA threonylcarbamoyladenosine dehydratase"/>
    <property type="evidence" value="ECO:0007669"/>
    <property type="project" value="TreeGrafter"/>
</dbReference>
<keyword evidence="13" id="KW-1185">Reference proteome</keyword>
<dbReference type="Pfam" id="PF01370">
    <property type="entry name" value="Epimerase"/>
    <property type="match status" value="1"/>
</dbReference>
<dbReference type="EMBL" id="CAMXCT030003413">
    <property type="protein sequence ID" value="CAL4791646.1"/>
    <property type="molecule type" value="Genomic_DNA"/>
</dbReference>
<dbReference type="InterPro" id="IPR001509">
    <property type="entry name" value="Epimerase_deHydtase"/>
</dbReference>
<feature type="domain" description="THIF-type NAD/FAD binding fold" evidence="8">
    <location>
        <begin position="4"/>
        <end position="269"/>
    </location>
</feature>
<evidence type="ECO:0000313" key="12">
    <source>
        <dbReference type="EMBL" id="CAL4791646.1"/>
    </source>
</evidence>
<dbReference type="InterPro" id="IPR045886">
    <property type="entry name" value="ThiF/MoeB/HesA"/>
</dbReference>
<feature type="domain" description="Tryptophan synthase beta chain-like PALP" evidence="7">
    <location>
        <begin position="830"/>
        <end position="1143"/>
    </location>
</feature>
<dbReference type="InterPro" id="IPR001926">
    <property type="entry name" value="TrpB-like_PALP"/>
</dbReference>
<dbReference type="InterPro" id="IPR036291">
    <property type="entry name" value="NAD(P)-bd_dom_sf"/>
</dbReference>
<dbReference type="SUPFAM" id="SSF53686">
    <property type="entry name" value="Tryptophan synthase beta subunit-like PLP-dependent enzymes"/>
    <property type="match status" value="1"/>
</dbReference>
<name>A0A9P1D6W0_9DINO</name>
<evidence type="ECO:0000256" key="3">
    <source>
        <dbReference type="ARBA" id="ARBA00022605"/>
    </source>
</evidence>
<dbReference type="Proteomes" id="UP001152797">
    <property type="component" value="Unassembled WGS sequence"/>
</dbReference>
<evidence type="ECO:0000256" key="5">
    <source>
        <dbReference type="ARBA" id="ARBA00022898"/>
    </source>
</evidence>
<keyword evidence="3" id="KW-0028">Amino-acid biosynthesis</keyword>
<evidence type="ECO:0000313" key="10">
    <source>
        <dbReference type="EMBL" id="CAI4004334.1"/>
    </source>
</evidence>
<dbReference type="Gene3D" id="3.40.50.720">
    <property type="entry name" value="NAD(P)-binding Rossmann-like Domain"/>
    <property type="match status" value="3"/>
</dbReference>
<dbReference type="CDD" id="cd01561">
    <property type="entry name" value="CBS_like"/>
    <property type="match status" value="1"/>
</dbReference>
<keyword evidence="5" id="KW-0663">Pyridoxal phosphate</keyword>
<evidence type="ECO:0000256" key="2">
    <source>
        <dbReference type="ARBA" id="ARBA00007103"/>
    </source>
</evidence>
<evidence type="ECO:0000259" key="7">
    <source>
        <dbReference type="Pfam" id="PF00291"/>
    </source>
</evidence>
<comment type="cofactor">
    <cofactor evidence="1">
        <name>pyridoxal 5'-phosphate</name>
        <dbReference type="ChEBI" id="CHEBI:597326"/>
    </cofactor>
</comment>
<reference evidence="10" key="1">
    <citation type="submission" date="2022-10" db="EMBL/GenBank/DDBJ databases">
        <authorList>
            <person name="Chen Y."/>
            <person name="Dougan E. K."/>
            <person name="Chan C."/>
            <person name="Rhodes N."/>
            <person name="Thang M."/>
        </authorList>
    </citation>
    <scope>NUCLEOTIDE SEQUENCE</scope>
</reference>
<accession>A0A9P1D6W0</accession>
<dbReference type="PANTHER" id="PTHR43267:SF2">
    <property type="entry name" value="TRNA THREONYLCARBAMOYLADENOSINE DEHYDRATASE 1-RELATED"/>
    <property type="match status" value="1"/>
</dbReference>
<evidence type="ECO:0000313" key="11">
    <source>
        <dbReference type="EMBL" id="CAL1157709.1"/>
    </source>
</evidence>
<dbReference type="EMBL" id="CAMXCT020003413">
    <property type="protein sequence ID" value="CAL1157709.1"/>
    <property type="molecule type" value="Genomic_DNA"/>
</dbReference>
<comment type="caution">
    <text evidence="10">The sequence shown here is derived from an EMBL/GenBank/DDBJ whole genome shotgun (WGS) entry which is preliminary data.</text>
</comment>
<dbReference type="OrthoDB" id="10259545at2759"/>
<dbReference type="Pfam" id="PF00291">
    <property type="entry name" value="PALP"/>
    <property type="match status" value="1"/>
</dbReference>
<dbReference type="Pfam" id="PF00899">
    <property type="entry name" value="ThiF"/>
    <property type="match status" value="2"/>
</dbReference>
<gene>
    <name evidence="10" type="ORF">C1SCF055_LOCUS30126</name>
</gene>
<evidence type="ECO:0000256" key="6">
    <source>
        <dbReference type="ARBA" id="ARBA00023192"/>
    </source>
</evidence>
<dbReference type="InterPro" id="IPR036052">
    <property type="entry name" value="TrpB-like_PALP_sf"/>
</dbReference>
<dbReference type="Gene3D" id="3.40.50.1100">
    <property type="match status" value="2"/>
</dbReference>
<dbReference type="GO" id="GO:0061504">
    <property type="term" value="P:cyclic threonylcarbamoyladenosine biosynthetic process"/>
    <property type="evidence" value="ECO:0007669"/>
    <property type="project" value="TreeGrafter"/>
</dbReference>
<evidence type="ECO:0000259" key="8">
    <source>
        <dbReference type="Pfam" id="PF00899"/>
    </source>
</evidence>
<reference evidence="11" key="2">
    <citation type="submission" date="2024-04" db="EMBL/GenBank/DDBJ databases">
        <authorList>
            <person name="Chen Y."/>
            <person name="Shah S."/>
            <person name="Dougan E. K."/>
            <person name="Thang M."/>
            <person name="Chan C."/>
        </authorList>
    </citation>
    <scope>NUCLEOTIDE SEQUENCE [LARGE SCALE GENOMIC DNA]</scope>
</reference>
<evidence type="ECO:0000313" key="13">
    <source>
        <dbReference type="Proteomes" id="UP001152797"/>
    </source>
</evidence>
<feature type="domain" description="THIF-type NAD/FAD binding fold" evidence="8">
    <location>
        <begin position="426"/>
        <end position="557"/>
    </location>
</feature>
<evidence type="ECO:0000256" key="4">
    <source>
        <dbReference type="ARBA" id="ARBA00022679"/>
    </source>
</evidence>
<evidence type="ECO:0000259" key="9">
    <source>
        <dbReference type="Pfam" id="PF01370"/>
    </source>
</evidence>
<evidence type="ECO:0000256" key="1">
    <source>
        <dbReference type="ARBA" id="ARBA00001933"/>
    </source>
</evidence>
<dbReference type="EMBL" id="CAMXCT010003413">
    <property type="protein sequence ID" value="CAI4004334.1"/>
    <property type="molecule type" value="Genomic_DNA"/>
</dbReference>
<dbReference type="SUPFAM" id="SSF69572">
    <property type="entry name" value="Activating enzymes of the ubiquitin-like proteins"/>
    <property type="match status" value="2"/>
</dbReference>
<keyword evidence="4" id="KW-0808">Transferase</keyword>
<protein>
    <submittedName>
        <fullName evidence="12">Cysteine synthase 2 (CS 2) (Cystein e synthase-like protein) (CSl) (O-acetylserine (Thiol)-lyase 2) (OAS-TL 2) (O-acetylserine sulfhydrylase 2)</fullName>
    </submittedName>
</protein>
<dbReference type="PANTHER" id="PTHR43267">
    <property type="entry name" value="TRNA THREONYLCARBAMOYLADENOSINE DEHYDRATASE"/>
    <property type="match status" value="1"/>
</dbReference>
<proteinExistence type="inferred from homology"/>
<dbReference type="GO" id="GO:0016740">
    <property type="term" value="F:transferase activity"/>
    <property type="evidence" value="ECO:0007669"/>
    <property type="project" value="UniProtKB-KW"/>
</dbReference>
<dbReference type="FunFam" id="3.40.50.1100:FF:000016">
    <property type="entry name" value="Cysteine synthase A"/>
    <property type="match status" value="1"/>
</dbReference>
<organism evidence="10">
    <name type="scientific">Cladocopium goreaui</name>
    <dbReference type="NCBI Taxonomy" id="2562237"/>
    <lineage>
        <taxon>Eukaryota</taxon>
        <taxon>Sar</taxon>
        <taxon>Alveolata</taxon>
        <taxon>Dinophyceae</taxon>
        <taxon>Suessiales</taxon>
        <taxon>Symbiodiniaceae</taxon>
        <taxon>Cladocopium</taxon>
    </lineage>
</organism>
<dbReference type="GO" id="GO:0008641">
    <property type="term" value="F:ubiquitin-like modifier activating enzyme activity"/>
    <property type="evidence" value="ECO:0007669"/>
    <property type="project" value="InterPro"/>
</dbReference>
<dbReference type="GO" id="GO:0019344">
    <property type="term" value="P:cysteine biosynthetic process"/>
    <property type="evidence" value="ECO:0007669"/>
    <property type="project" value="UniProtKB-KW"/>
</dbReference>
<sequence length="1763" mass="191165">MDAPVVVVGLGGVGSHCAHALLRAATGAGATALRHLRLVDFDRVSLSSLNRHAVALRRDVGVPKVACCAEHFRAISPQLVVDARDAMFTAEAAEELLLLGATGQLERPKLVVDCIDDLNTKADLLAFCTEHSLPVVSALGSGAKDDPTKMCIAQGLRDIDNDPLATKLRRTKLGDMDWSQISFVYCSQKVQRALLPLSDEQRNKPDEFGSVANFRLRVIPVLGTQPAAAGMAIAAQVLNRMDNLEDFWPQPTPAPRRNLIDKLLDSFKRNELKNSGGRTCLVDVTPAEASFMVHEVWFGRSALNPELDAFAATGIRFTLTRWDVRQPATAENIILATVAEAEKHQRPEDVDPVVRKRIEASLLWAKRCLLRPLQLAELAAAPMSLASNGECEAVSRSVALPPRPRRAWDDEEAALVAEQLSRSSSFLGAGHEKVQKSSIVIVGLGAVGSSAAILLARAGVGRLRLVDGAVVHSTAHALAKAADLGRPKVDVCKEVMLAVLPHLEIDAVQEELRNGNAETLLGVGDNLPDLILDCMGGTKGKEVLVRYGVEQKIRVISVFPTTQRCPADPSRLGVAQLNEVWACPAAVALRGRLHLEDAMLVEVDVVYSQEPGLWAKAPRPPRGVEHRLQLGVTAAATAILRITGGKVPEQADPCGMNFWKKLRNSLERQESGHDQLPDLHAIGCIADYIWRGRSAISSSIGAKHSDMAITRWDLSKPVDLANVVLMTSDEAQQHRAAALSTGSLPQAVLDALQSQKDDADVADDAKHFRRIHRILQKLRQHLQASYTGLSRAVKDVPPKVDEVQADVAGPSSSNIPSSPSRPSRWGFAGLVGETKLVELRCLSATNCKIFGKAEFMSPGGCQKDRVARQIINEAVASGTLAKGGTIVEGTSGSTGISLCLAAAALGYNVHVVMPDDQAGEKAALLKRFGATVQMVRPASISSPEHYVNVARRHAEKLNSESSNSALFANQFENPANFRAHYQTTGPELWQQCAELDAFVMSAGTGGTLAGVGRFLKEQSSRIQVVLADVQGSSLYYKVAKGVLYAPEQEERSIRRHRQDTIAEGIGNDRLTANFAMGLQEHSGSPGIDSAVRVSDQEALDMAHHLLRHEGLFLGSSAAVNCVAAVKVARTLTPGSTVTTILCDNGQRHLTKFYNPAAWEEYGLNPAALARLRSGCDRGIMPGVPAAARTNGFLHLMPELPRKPRRSWYGAPRLEPGRQSLPPKPRLVETRKCLLDTTAMSCTMLASEPLDTQSTDAFLAQTARTSVLELREKRLTLKKQFQSARRLRLSVLQSAQEGLSVKAVLELQKMEQVSPSMKAAVAAAICMVSGHYESAIQVEPLSLSRAAWPELRALVVKPGQVISALRNFSFAVDGGNVPARVVQLSKECYEASEGSPATEEPCLAVGIPVRYFLLGDDQQAQRKLVLAKQRCIADTVARLSESFGDDLLKRLQKVTPVLVTGSCGYLGEALLSLLCAVGLQAQGLDLMAKEPGSIAGDVSAEETVQRAAEGCRSIIHTAALHAPNLDFYTEADFRRINLEGTRHVLNTASKMGMVGVVFSSTTSLMNTLKVKEQTRSDMMVLRATEDYGTPRNIYGVTKKLAEEYCKESSCSVAILRLSRFFAEDAYDTSMDPSQRSSRLTNGNVKANELLCGTRASLEDMIMAHLLSLVKIAECESTHTLGPLIVSAPSPLVEKNRCSEAKLLCSDEAKRMYEALGWTFPHLGRVLDSRHTWQSLNWQPRWSFEQLVQDFEGGANLDLIRDGSY</sequence>
<feature type="domain" description="NAD-dependent epimerase/dehydratase" evidence="9">
    <location>
        <begin position="1456"/>
        <end position="1630"/>
    </location>
</feature>
<keyword evidence="6" id="KW-0198">Cysteine biosynthesis</keyword>
<dbReference type="InterPro" id="IPR000594">
    <property type="entry name" value="ThiF_NAD_FAD-bd"/>
</dbReference>
<comment type="similarity">
    <text evidence="2">Belongs to the cysteine synthase/cystathionine beta-synthase family.</text>
</comment>
<dbReference type="SUPFAM" id="SSF51735">
    <property type="entry name" value="NAD(P)-binding Rossmann-fold domains"/>
    <property type="match status" value="1"/>
</dbReference>
<dbReference type="InterPro" id="IPR035985">
    <property type="entry name" value="Ubiquitin-activating_enz"/>
</dbReference>